<evidence type="ECO:0000256" key="1">
    <source>
        <dbReference type="SAM" id="MobiDB-lite"/>
    </source>
</evidence>
<name>A0AAN7BW30_9PEZI</name>
<protein>
    <submittedName>
        <fullName evidence="2">Uncharacterized protein</fullName>
    </submittedName>
</protein>
<evidence type="ECO:0000313" key="2">
    <source>
        <dbReference type="EMBL" id="KAK4230698.1"/>
    </source>
</evidence>
<dbReference type="AlphaFoldDB" id="A0AAN7BW30"/>
<reference evidence="2" key="2">
    <citation type="submission" date="2023-05" db="EMBL/GenBank/DDBJ databases">
        <authorList>
            <consortium name="Lawrence Berkeley National Laboratory"/>
            <person name="Steindorff A."/>
            <person name="Hensen N."/>
            <person name="Bonometti L."/>
            <person name="Westerberg I."/>
            <person name="Brannstrom I.O."/>
            <person name="Guillou S."/>
            <person name="Cros-Aarteil S."/>
            <person name="Calhoun S."/>
            <person name="Haridas S."/>
            <person name="Kuo A."/>
            <person name="Mondo S."/>
            <person name="Pangilinan J."/>
            <person name="Riley R."/>
            <person name="Labutti K."/>
            <person name="Andreopoulos B."/>
            <person name="Lipzen A."/>
            <person name="Chen C."/>
            <person name="Yanf M."/>
            <person name="Daum C."/>
            <person name="Ng V."/>
            <person name="Clum A."/>
            <person name="Ohm R."/>
            <person name="Martin F."/>
            <person name="Silar P."/>
            <person name="Natvig D."/>
            <person name="Lalanne C."/>
            <person name="Gautier V."/>
            <person name="Ament-Velasquez S.L."/>
            <person name="Kruys A."/>
            <person name="Hutchinson M.I."/>
            <person name="Powell A.J."/>
            <person name="Barry K."/>
            <person name="Miller A.N."/>
            <person name="Grigoriev I.V."/>
            <person name="Debuchy R."/>
            <person name="Gladieux P."/>
            <person name="Thoren M.H."/>
            <person name="Johannesson H."/>
        </authorList>
    </citation>
    <scope>NUCLEOTIDE SEQUENCE</scope>
    <source>
        <strain evidence="2">CBS 990.96</strain>
    </source>
</reference>
<feature type="region of interest" description="Disordered" evidence="1">
    <location>
        <begin position="308"/>
        <end position="356"/>
    </location>
</feature>
<organism evidence="2 3">
    <name type="scientific">Podospora fimiseda</name>
    <dbReference type="NCBI Taxonomy" id="252190"/>
    <lineage>
        <taxon>Eukaryota</taxon>
        <taxon>Fungi</taxon>
        <taxon>Dikarya</taxon>
        <taxon>Ascomycota</taxon>
        <taxon>Pezizomycotina</taxon>
        <taxon>Sordariomycetes</taxon>
        <taxon>Sordariomycetidae</taxon>
        <taxon>Sordariales</taxon>
        <taxon>Podosporaceae</taxon>
        <taxon>Podospora</taxon>
    </lineage>
</organism>
<reference evidence="2" key="1">
    <citation type="journal article" date="2023" name="Mol. Phylogenet. Evol.">
        <title>Genome-scale phylogeny and comparative genomics of the fungal order Sordariales.</title>
        <authorList>
            <person name="Hensen N."/>
            <person name="Bonometti L."/>
            <person name="Westerberg I."/>
            <person name="Brannstrom I.O."/>
            <person name="Guillou S."/>
            <person name="Cros-Aarteil S."/>
            <person name="Calhoun S."/>
            <person name="Haridas S."/>
            <person name="Kuo A."/>
            <person name="Mondo S."/>
            <person name="Pangilinan J."/>
            <person name="Riley R."/>
            <person name="LaButti K."/>
            <person name="Andreopoulos B."/>
            <person name="Lipzen A."/>
            <person name="Chen C."/>
            <person name="Yan M."/>
            <person name="Daum C."/>
            <person name="Ng V."/>
            <person name="Clum A."/>
            <person name="Steindorff A."/>
            <person name="Ohm R.A."/>
            <person name="Martin F."/>
            <person name="Silar P."/>
            <person name="Natvig D.O."/>
            <person name="Lalanne C."/>
            <person name="Gautier V."/>
            <person name="Ament-Velasquez S.L."/>
            <person name="Kruys A."/>
            <person name="Hutchinson M.I."/>
            <person name="Powell A.J."/>
            <person name="Barry K."/>
            <person name="Miller A.N."/>
            <person name="Grigoriev I.V."/>
            <person name="Debuchy R."/>
            <person name="Gladieux P."/>
            <person name="Hiltunen Thoren M."/>
            <person name="Johannesson H."/>
        </authorList>
    </citation>
    <scope>NUCLEOTIDE SEQUENCE</scope>
    <source>
        <strain evidence="2">CBS 990.96</strain>
    </source>
</reference>
<dbReference type="Proteomes" id="UP001301958">
    <property type="component" value="Unassembled WGS sequence"/>
</dbReference>
<feature type="compositionally biased region" description="Low complexity" evidence="1">
    <location>
        <begin position="317"/>
        <end position="330"/>
    </location>
</feature>
<feature type="compositionally biased region" description="Polar residues" evidence="1">
    <location>
        <begin position="331"/>
        <end position="348"/>
    </location>
</feature>
<sequence>MEALPAKPSEAEHRPIWMSKFGPSDYKRFDDKTASQVRVAQKKLRAVEIECRFAFRKSRWGTIGERKLPAGILYMDIDFRQPSDCRLQSATVSVTLDEDVNEENEDDYAPESDRRTPVKFTDCYGPKGFRGQESSVFTKKTKNITPYFEVLGYGAGGVGKDTEKVTRMTSRWKFSGHISSTKNGAWYNDKLEWVLEENSLEAETSRSNTIHTAFAFEHNAKKVYIDVHIQGKLAQRSQRIKEKLRSPPKWKFGGKKDQGITTKIQWNEKYSSWASLDTAAEKLAEDMYFENLLEIPIEIPDTLPAEVHPGIRPHLASTKSSSTLDTTSTTLNENGSQQQAQNEPSKSGGTEADEAESKPMPIFLTKCEKPIHHFASPTLENINQIVDLISNPEMRPSKHHQHQHHISSSSSDNASSTGTTLVEETKDEPKTSKQEKDSITGTYFDPAMLLAVLQWVLSLKMISIVVLEVKSYMMYREAYYRDMTALSLKSEEEVEYAVKKEMGGGRDDKKVGGDDKKVGGDDNTYLGGVAVKKEVGYEDEKRREEDGKEYLGELLQTSKRDVAW</sequence>
<evidence type="ECO:0000313" key="3">
    <source>
        <dbReference type="Proteomes" id="UP001301958"/>
    </source>
</evidence>
<accession>A0AAN7BW30</accession>
<feature type="compositionally biased region" description="Low complexity" evidence="1">
    <location>
        <begin position="406"/>
        <end position="416"/>
    </location>
</feature>
<dbReference type="EMBL" id="MU865297">
    <property type="protein sequence ID" value="KAK4230698.1"/>
    <property type="molecule type" value="Genomic_DNA"/>
</dbReference>
<comment type="caution">
    <text evidence="2">The sequence shown here is derived from an EMBL/GenBank/DDBJ whole genome shotgun (WGS) entry which is preliminary data.</text>
</comment>
<proteinExistence type="predicted"/>
<feature type="region of interest" description="Disordered" evidence="1">
    <location>
        <begin position="394"/>
        <end position="437"/>
    </location>
</feature>
<feature type="compositionally biased region" description="Basic and acidic residues" evidence="1">
    <location>
        <begin position="423"/>
        <end position="437"/>
    </location>
</feature>
<keyword evidence="3" id="KW-1185">Reference proteome</keyword>
<gene>
    <name evidence="2" type="ORF">QBC38DRAFT_468574</name>
</gene>